<dbReference type="InterPro" id="IPR010982">
    <property type="entry name" value="Lambda_DNA-bd_dom_sf"/>
</dbReference>
<sequence length="155" mass="17965">MDLGTRLKALRNKAKLSQKDLAEKLGINRVTYSQYEVNRREPDIDTLQKIADFYEISLDYLAGRTDHQTSKKESKDIDRTQDMLNAIESGDLKKLIEIMKELDELYYVENDEKYIVEGDKKDAIIKLLKDLLPVVAENADKKEKGLQKKISEEEN</sequence>
<comment type="caution">
    <text evidence="3">The sequence shown here is derived from an EMBL/GenBank/DDBJ whole genome shotgun (WGS) entry which is preliminary data.</text>
</comment>
<organism evidence="3 4">
    <name type="scientific">Thermoactinomyces daqus</name>
    <dbReference type="NCBI Taxonomy" id="1329516"/>
    <lineage>
        <taxon>Bacteria</taxon>
        <taxon>Bacillati</taxon>
        <taxon>Bacillota</taxon>
        <taxon>Bacilli</taxon>
        <taxon>Bacillales</taxon>
        <taxon>Thermoactinomycetaceae</taxon>
        <taxon>Thermoactinomyces</taxon>
    </lineage>
</organism>
<dbReference type="GO" id="GO:0003677">
    <property type="term" value="F:DNA binding"/>
    <property type="evidence" value="ECO:0007669"/>
    <property type="project" value="UniProtKB-KW"/>
</dbReference>
<dbReference type="Pfam" id="PF01381">
    <property type="entry name" value="HTH_3"/>
    <property type="match status" value="1"/>
</dbReference>
<proteinExistence type="predicted"/>
<dbReference type="Proteomes" id="UP000530514">
    <property type="component" value="Unassembled WGS sequence"/>
</dbReference>
<dbReference type="SMART" id="SM00530">
    <property type="entry name" value="HTH_XRE"/>
    <property type="match status" value="1"/>
</dbReference>
<dbReference type="PANTHER" id="PTHR46558">
    <property type="entry name" value="TRACRIPTIONAL REGULATORY PROTEIN-RELATED-RELATED"/>
    <property type="match status" value="1"/>
</dbReference>
<dbReference type="RefSeq" id="WP_052154473.1">
    <property type="nucleotide sequence ID" value="NZ_JACEIP010000016.1"/>
</dbReference>
<dbReference type="CDD" id="cd00093">
    <property type="entry name" value="HTH_XRE"/>
    <property type="match status" value="1"/>
</dbReference>
<protein>
    <submittedName>
        <fullName evidence="3">Helix-turn-helix domain-containing protein</fullName>
    </submittedName>
</protein>
<feature type="domain" description="HTH cro/C1-type" evidence="2">
    <location>
        <begin position="7"/>
        <end position="61"/>
    </location>
</feature>
<dbReference type="OrthoDB" id="72638at2"/>
<dbReference type="Gene3D" id="1.10.260.40">
    <property type="entry name" value="lambda repressor-like DNA-binding domains"/>
    <property type="match status" value="1"/>
</dbReference>
<dbReference type="SUPFAM" id="SSF47413">
    <property type="entry name" value="lambda repressor-like DNA-binding domains"/>
    <property type="match status" value="1"/>
</dbReference>
<dbReference type="PROSITE" id="PS50943">
    <property type="entry name" value="HTH_CROC1"/>
    <property type="match status" value="1"/>
</dbReference>
<name>A0A7W2AJ58_9BACL</name>
<dbReference type="AlphaFoldDB" id="A0A7W2AJ58"/>
<keyword evidence="4" id="KW-1185">Reference proteome</keyword>
<dbReference type="PANTHER" id="PTHR46558:SF11">
    <property type="entry name" value="HTH-TYPE TRANSCRIPTIONAL REGULATOR XRE"/>
    <property type="match status" value="1"/>
</dbReference>
<accession>A0A7W2AJ58</accession>
<evidence type="ECO:0000313" key="4">
    <source>
        <dbReference type="Proteomes" id="UP000530514"/>
    </source>
</evidence>
<dbReference type="EMBL" id="JACEIP010000016">
    <property type="protein sequence ID" value="MBA4543434.1"/>
    <property type="molecule type" value="Genomic_DNA"/>
</dbReference>
<dbReference type="InterPro" id="IPR001387">
    <property type="entry name" value="Cro/C1-type_HTH"/>
</dbReference>
<evidence type="ECO:0000256" key="1">
    <source>
        <dbReference type="ARBA" id="ARBA00023125"/>
    </source>
</evidence>
<evidence type="ECO:0000259" key="2">
    <source>
        <dbReference type="PROSITE" id="PS50943"/>
    </source>
</evidence>
<gene>
    <name evidence="3" type="ORF">H1164_11055</name>
</gene>
<keyword evidence="1" id="KW-0238">DNA-binding</keyword>
<reference evidence="3 4" key="1">
    <citation type="submission" date="2020-07" db="EMBL/GenBank/DDBJ databases">
        <authorList>
            <person name="Feng H."/>
        </authorList>
    </citation>
    <scope>NUCLEOTIDE SEQUENCE [LARGE SCALE GENOMIC DNA]</scope>
    <source>
        <strain evidence="4">s-11</strain>
    </source>
</reference>
<evidence type="ECO:0000313" key="3">
    <source>
        <dbReference type="EMBL" id="MBA4543434.1"/>
    </source>
</evidence>